<comment type="caution">
    <text evidence="3">The sequence shown here is derived from an EMBL/GenBank/DDBJ whole genome shotgun (WGS) entry which is preliminary data.</text>
</comment>
<dbReference type="SUPFAM" id="SSF49265">
    <property type="entry name" value="Fibronectin type III"/>
    <property type="match status" value="1"/>
</dbReference>
<dbReference type="AlphaFoldDB" id="A0A919JJZ8"/>
<proteinExistence type="predicted"/>
<organism evidence="3 4">
    <name type="scientific">Actinoplanes nipponensis</name>
    <dbReference type="NCBI Taxonomy" id="135950"/>
    <lineage>
        <taxon>Bacteria</taxon>
        <taxon>Bacillati</taxon>
        <taxon>Actinomycetota</taxon>
        <taxon>Actinomycetes</taxon>
        <taxon>Micromonosporales</taxon>
        <taxon>Micromonosporaceae</taxon>
        <taxon>Actinoplanes</taxon>
    </lineage>
</organism>
<evidence type="ECO:0000313" key="4">
    <source>
        <dbReference type="Proteomes" id="UP000647172"/>
    </source>
</evidence>
<dbReference type="PROSITE" id="PS51257">
    <property type="entry name" value="PROKAR_LIPOPROTEIN"/>
    <property type="match status" value="1"/>
</dbReference>
<feature type="region of interest" description="Disordered" evidence="1">
    <location>
        <begin position="61"/>
        <end position="83"/>
    </location>
</feature>
<evidence type="ECO:0000256" key="2">
    <source>
        <dbReference type="SAM" id="SignalP"/>
    </source>
</evidence>
<keyword evidence="4" id="KW-1185">Reference proteome</keyword>
<keyword evidence="2" id="KW-0732">Signal</keyword>
<sequence length="212" mass="22365">MTTRGTDARIRRPLRRRWLLLLVAPALLSGCSMFTAPSATKSGGSDTTGTVTGGDQWLVVTRGSATPTPRPSTGASPAPTASTGGFLPLPAVARPTPSATCARDTPHFNKISALAVVPGPTSARVSWYNVGGYNIVEFRITAISQDLRIGEQRNVGWVTVKPGNPCGYLVATVPNLDRRTGYVFSVDAVVLRRSGDGTHAATIFRSSVVRTT</sequence>
<dbReference type="InterPro" id="IPR036116">
    <property type="entry name" value="FN3_sf"/>
</dbReference>
<dbReference type="RefSeq" id="WP_203766579.1">
    <property type="nucleotide sequence ID" value="NZ_BAAAYJ010000004.1"/>
</dbReference>
<feature type="chain" id="PRO_5038406367" description="Ig-like domain-containing protein" evidence="2">
    <location>
        <begin position="36"/>
        <end position="212"/>
    </location>
</feature>
<reference evidence="3" key="1">
    <citation type="submission" date="2021-01" db="EMBL/GenBank/DDBJ databases">
        <title>Whole genome shotgun sequence of Actinoplanes nipponensis NBRC 14063.</title>
        <authorList>
            <person name="Komaki H."/>
            <person name="Tamura T."/>
        </authorList>
    </citation>
    <scope>NUCLEOTIDE SEQUENCE</scope>
    <source>
        <strain evidence="3">NBRC 14063</strain>
    </source>
</reference>
<name>A0A919JJZ8_9ACTN</name>
<evidence type="ECO:0000256" key="1">
    <source>
        <dbReference type="SAM" id="MobiDB-lite"/>
    </source>
</evidence>
<dbReference type="EMBL" id="BOMQ01000020">
    <property type="protein sequence ID" value="GIE48159.1"/>
    <property type="molecule type" value="Genomic_DNA"/>
</dbReference>
<protein>
    <recommendedName>
        <fullName evidence="5">Ig-like domain-containing protein</fullName>
    </recommendedName>
</protein>
<evidence type="ECO:0008006" key="5">
    <source>
        <dbReference type="Google" id="ProtNLM"/>
    </source>
</evidence>
<gene>
    <name evidence="3" type="ORF">Ani05nite_16930</name>
</gene>
<dbReference type="Proteomes" id="UP000647172">
    <property type="component" value="Unassembled WGS sequence"/>
</dbReference>
<evidence type="ECO:0000313" key="3">
    <source>
        <dbReference type="EMBL" id="GIE48159.1"/>
    </source>
</evidence>
<feature type="signal peptide" evidence="2">
    <location>
        <begin position="1"/>
        <end position="35"/>
    </location>
</feature>
<accession>A0A919JJZ8</accession>
<feature type="compositionally biased region" description="Polar residues" evidence="1">
    <location>
        <begin position="63"/>
        <end position="83"/>
    </location>
</feature>